<organism evidence="3 4">
    <name type="scientific">Deinococcus antarcticus</name>
    <dbReference type="NCBI Taxonomy" id="1298767"/>
    <lineage>
        <taxon>Bacteria</taxon>
        <taxon>Thermotogati</taxon>
        <taxon>Deinococcota</taxon>
        <taxon>Deinococci</taxon>
        <taxon>Deinococcales</taxon>
        <taxon>Deinococcaceae</taxon>
        <taxon>Deinococcus</taxon>
    </lineage>
</organism>
<dbReference type="Proteomes" id="UP001595748">
    <property type="component" value="Unassembled WGS sequence"/>
</dbReference>
<evidence type="ECO:0000313" key="3">
    <source>
        <dbReference type="EMBL" id="MFC3859498.1"/>
    </source>
</evidence>
<keyword evidence="4" id="KW-1185">Reference proteome</keyword>
<feature type="compositionally biased region" description="Low complexity" evidence="1">
    <location>
        <begin position="182"/>
        <end position="201"/>
    </location>
</feature>
<name>A0ABV8A1G8_9DEIO</name>
<evidence type="ECO:0008006" key="5">
    <source>
        <dbReference type="Google" id="ProtNLM"/>
    </source>
</evidence>
<dbReference type="RefSeq" id="WP_380075661.1">
    <property type="nucleotide sequence ID" value="NZ_JBHRZF010000013.1"/>
</dbReference>
<evidence type="ECO:0000256" key="1">
    <source>
        <dbReference type="SAM" id="MobiDB-lite"/>
    </source>
</evidence>
<dbReference type="EMBL" id="JBHRZF010000013">
    <property type="protein sequence ID" value="MFC3859498.1"/>
    <property type="molecule type" value="Genomic_DNA"/>
</dbReference>
<feature type="signal peptide" evidence="2">
    <location>
        <begin position="1"/>
        <end position="20"/>
    </location>
</feature>
<feature type="compositionally biased region" description="Low complexity" evidence="1">
    <location>
        <begin position="146"/>
        <end position="172"/>
    </location>
</feature>
<comment type="caution">
    <text evidence="3">The sequence shown here is derived from an EMBL/GenBank/DDBJ whole genome shotgun (WGS) entry which is preliminary data.</text>
</comment>
<gene>
    <name evidence="3" type="ORF">ACFOPQ_01750</name>
</gene>
<feature type="chain" id="PRO_5046673607" description="Outer membrane protein beta-barrel domain-containing protein" evidence="2">
    <location>
        <begin position="21"/>
        <end position="440"/>
    </location>
</feature>
<protein>
    <recommendedName>
        <fullName evidence="5">Outer membrane protein beta-barrel domain-containing protein</fullName>
    </recommendedName>
</protein>
<accession>A0ABV8A1G8</accession>
<proteinExistence type="predicted"/>
<feature type="region of interest" description="Disordered" evidence="1">
    <location>
        <begin position="138"/>
        <end position="242"/>
    </location>
</feature>
<sequence>MKVSLVSLTLLAAGLGSASAQNQVPGGTPLLVQPPQNQVQPAVTFVLAYPLLAMPETSPAPSRVKLTLSRPADTLEVLGAPKGMTVTITQDTLTVETKGVPVGQYPLRITGRWGNDTKSVELLVSVYALNGTVAPITGPAEPGPSIPTSQATPTTPATRTTTVTPIQISTPTATVTTSGPRPASTTVTSTTVTSPTVTSTTTPPPATTAPATTSPATTASPVTVPTTSTTEIRPVQAPPTVTPVQAPPVVTVTTPAPAATTPAATTTAPPVMQQDIPQAAPATVTPSIPSMTVPYQNPPARTAESGGRFTVWGGMGTERGIVGGLNVGLSSDVARFSAFQVAVRGTAELYPNARSGLGLPVIGADVLLSRQGSRLYYGPSTSLAFGAGNSWAIGGLVGYSSTWNKDLGYYLEGRARYAHLGGQNTLSPGFRVGFTYKLGK</sequence>
<evidence type="ECO:0000313" key="4">
    <source>
        <dbReference type="Proteomes" id="UP001595748"/>
    </source>
</evidence>
<feature type="compositionally biased region" description="Low complexity" evidence="1">
    <location>
        <begin position="208"/>
        <end position="235"/>
    </location>
</feature>
<evidence type="ECO:0000256" key="2">
    <source>
        <dbReference type="SAM" id="SignalP"/>
    </source>
</evidence>
<keyword evidence="2" id="KW-0732">Signal</keyword>
<reference evidence="4" key="1">
    <citation type="journal article" date="2019" name="Int. J. Syst. Evol. Microbiol.">
        <title>The Global Catalogue of Microorganisms (GCM) 10K type strain sequencing project: providing services to taxonomists for standard genome sequencing and annotation.</title>
        <authorList>
            <consortium name="The Broad Institute Genomics Platform"/>
            <consortium name="The Broad Institute Genome Sequencing Center for Infectious Disease"/>
            <person name="Wu L."/>
            <person name="Ma J."/>
        </authorList>
    </citation>
    <scope>NUCLEOTIDE SEQUENCE [LARGE SCALE GENOMIC DNA]</scope>
    <source>
        <strain evidence="4">CCTCC AB 2013263</strain>
    </source>
</reference>